<keyword evidence="5" id="KW-0460">Magnesium</keyword>
<evidence type="ECO:0000313" key="8">
    <source>
        <dbReference type="EMBL" id="ARP85986.1"/>
    </source>
</evidence>
<dbReference type="SUPFAM" id="SSF55811">
    <property type="entry name" value="Nudix"/>
    <property type="match status" value="1"/>
</dbReference>
<dbReference type="Proteomes" id="UP000194139">
    <property type="component" value="Chromosome"/>
</dbReference>
<reference evidence="8 9" key="1">
    <citation type="submission" date="2017-05" db="EMBL/GenBank/DDBJ databases">
        <title>Complete and WGS of Bordetella genogroups.</title>
        <authorList>
            <person name="Spilker T."/>
            <person name="LiPuma J."/>
        </authorList>
    </citation>
    <scope>NUCLEOTIDE SEQUENCE [LARGE SCALE GENOMIC DNA]</scope>
    <source>
        <strain evidence="8 9">AU17164</strain>
    </source>
</reference>
<evidence type="ECO:0000256" key="5">
    <source>
        <dbReference type="ARBA" id="ARBA00022842"/>
    </source>
</evidence>
<dbReference type="RefSeq" id="WP_086071925.1">
    <property type="nucleotide sequence ID" value="NZ_CP021109.1"/>
</dbReference>
<evidence type="ECO:0000259" key="7">
    <source>
        <dbReference type="PROSITE" id="PS51462"/>
    </source>
</evidence>
<dbReference type="Gene3D" id="3.90.79.10">
    <property type="entry name" value="Nucleoside Triphosphate Pyrophosphohydrolase"/>
    <property type="match status" value="1"/>
</dbReference>
<keyword evidence="3" id="KW-0479">Metal-binding</keyword>
<dbReference type="PROSITE" id="PS51462">
    <property type="entry name" value="NUDIX"/>
    <property type="match status" value="1"/>
</dbReference>
<feature type="domain" description="Nudix hydrolase" evidence="7">
    <location>
        <begin position="74"/>
        <end position="207"/>
    </location>
</feature>
<dbReference type="GO" id="GO:0046872">
    <property type="term" value="F:metal ion binding"/>
    <property type="evidence" value="ECO:0007669"/>
    <property type="project" value="UniProtKB-KW"/>
</dbReference>
<dbReference type="InterPro" id="IPR045121">
    <property type="entry name" value="CoAse"/>
</dbReference>
<sequence length="248" mass="27309">MSEQPSSRPRRPIVRPAFDPAEQPWVVANEGLQALSQEALRPESLRRALAQPESWSVQMPLNGDSRYPGREGPPVLAAVLIPLVMREAGVTVMLTQRTAHLHDHAGQVSFPGGRIEETDASPIAAALREAQEETGLTAEWVEVLGAMPPYLTATGFSITPVVALVRPGFTLSPDEFEVAEVFEVPLAFIADPANHRLHRAELPDGRVRRFYSMPWQGYFIWGATAAMLRNLYYLLRGPAAPDETQAPQ</sequence>
<protein>
    <submittedName>
        <fullName evidence="8">CoA pyrophosphatase</fullName>
    </submittedName>
</protein>
<dbReference type="InterPro" id="IPR000086">
    <property type="entry name" value="NUDIX_hydrolase_dom"/>
</dbReference>
<evidence type="ECO:0000256" key="3">
    <source>
        <dbReference type="ARBA" id="ARBA00022723"/>
    </source>
</evidence>
<dbReference type="PANTHER" id="PTHR12992:SF11">
    <property type="entry name" value="MITOCHONDRIAL COENZYME A DIPHOSPHATASE NUDT8"/>
    <property type="match status" value="1"/>
</dbReference>
<keyword evidence="9" id="KW-1185">Reference proteome</keyword>
<keyword evidence="4" id="KW-0378">Hydrolase</keyword>
<dbReference type="Pfam" id="PF00293">
    <property type="entry name" value="NUDIX"/>
    <property type="match status" value="1"/>
</dbReference>
<keyword evidence="6" id="KW-0464">Manganese</keyword>
<name>A0A1W6YY55_9BORD</name>
<dbReference type="AlphaFoldDB" id="A0A1W6YY55"/>
<dbReference type="EMBL" id="CP021109">
    <property type="protein sequence ID" value="ARP85986.1"/>
    <property type="molecule type" value="Genomic_DNA"/>
</dbReference>
<organism evidence="8 9">
    <name type="scientific">Bordetella genomosp. 9</name>
    <dbReference type="NCBI Taxonomy" id="1416803"/>
    <lineage>
        <taxon>Bacteria</taxon>
        <taxon>Pseudomonadati</taxon>
        <taxon>Pseudomonadota</taxon>
        <taxon>Betaproteobacteria</taxon>
        <taxon>Burkholderiales</taxon>
        <taxon>Alcaligenaceae</taxon>
        <taxon>Bordetella</taxon>
    </lineage>
</organism>
<evidence type="ECO:0000256" key="2">
    <source>
        <dbReference type="ARBA" id="ARBA00001946"/>
    </source>
</evidence>
<dbReference type="CDD" id="cd03426">
    <property type="entry name" value="NUDIX_CoAse_Nudt7"/>
    <property type="match status" value="1"/>
</dbReference>
<evidence type="ECO:0000256" key="1">
    <source>
        <dbReference type="ARBA" id="ARBA00001936"/>
    </source>
</evidence>
<accession>A0A1W6YY55</accession>
<dbReference type="GO" id="GO:0010945">
    <property type="term" value="F:coenzyme A diphosphatase activity"/>
    <property type="evidence" value="ECO:0007669"/>
    <property type="project" value="InterPro"/>
</dbReference>
<evidence type="ECO:0000256" key="4">
    <source>
        <dbReference type="ARBA" id="ARBA00022801"/>
    </source>
</evidence>
<comment type="cofactor">
    <cofactor evidence="1">
        <name>Mn(2+)</name>
        <dbReference type="ChEBI" id="CHEBI:29035"/>
    </cofactor>
</comment>
<comment type="cofactor">
    <cofactor evidence="2">
        <name>Mg(2+)</name>
        <dbReference type="ChEBI" id="CHEBI:18420"/>
    </cofactor>
</comment>
<gene>
    <name evidence="8" type="ORF">CAL13_07030</name>
</gene>
<proteinExistence type="predicted"/>
<dbReference type="NCBIfam" id="NF007980">
    <property type="entry name" value="PRK10707.1"/>
    <property type="match status" value="1"/>
</dbReference>
<dbReference type="InterPro" id="IPR015797">
    <property type="entry name" value="NUDIX_hydrolase-like_dom_sf"/>
</dbReference>
<evidence type="ECO:0000256" key="6">
    <source>
        <dbReference type="ARBA" id="ARBA00023211"/>
    </source>
</evidence>
<evidence type="ECO:0000313" key="9">
    <source>
        <dbReference type="Proteomes" id="UP000194139"/>
    </source>
</evidence>
<dbReference type="PANTHER" id="PTHR12992">
    <property type="entry name" value="NUDIX HYDROLASE"/>
    <property type="match status" value="1"/>
</dbReference>